<reference evidence="1" key="1">
    <citation type="submission" date="2018-02" db="EMBL/GenBank/DDBJ databases">
        <title>Rhizophora mucronata_Transcriptome.</title>
        <authorList>
            <person name="Meera S.P."/>
            <person name="Sreeshan A."/>
            <person name="Augustine A."/>
        </authorList>
    </citation>
    <scope>NUCLEOTIDE SEQUENCE</scope>
    <source>
        <tissue evidence="1">Leaf</tissue>
    </source>
</reference>
<proteinExistence type="predicted"/>
<accession>A0A2P2NI80</accession>
<dbReference type="EMBL" id="GGEC01061685">
    <property type="protein sequence ID" value="MBX42169.1"/>
    <property type="molecule type" value="Transcribed_RNA"/>
</dbReference>
<evidence type="ECO:0000313" key="1">
    <source>
        <dbReference type="EMBL" id="MBX42169.1"/>
    </source>
</evidence>
<organism evidence="1">
    <name type="scientific">Rhizophora mucronata</name>
    <name type="common">Asiatic mangrove</name>
    <dbReference type="NCBI Taxonomy" id="61149"/>
    <lineage>
        <taxon>Eukaryota</taxon>
        <taxon>Viridiplantae</taxon>
        <taxon>Streptophyta</taxon>
        <taxon>Embryophyta</taxon>
        <taxon>Tracheophyta</taxon>
        <taxon>Spermatophyta</taxon>
        <taxon>Magnoliopsida</taxon>
        <taxon>eudicotyledons</taxon>
        <taxon>Gunneridae</taxon>
        <taxon>Pentapetalae</taxon>
        <taxon>rosids</taxon>
        <taxon>fabids</taxon>
        <taxon>Malpighiales</taxon>
        <taxon>Rhizophoraceae</taxon>
        <taxon>Rhizophora</taxon>
    </lineage>
</organism>
<name>A0A2P2NI80_RHIMU</name>
<protein>
    <submittedName>
        <fullName evidence="1">Uncharacterized protein</fullName>
    </submittedName>
</protein>
<dbReference type="AlphaFoldDB" id="A0A2P2NI80"/>
<sequence length="30" mass="3413">MQNIHLSDCLLISISRSKIEDFAENFTTVS</sequence>